<dbReference type="PANTHER" id="PTHR42743:SF11">
    <property type="entry name" value="AMINODEOXYCHORISMATE LYASE"/>
    <property type="match status" value="1"/>
</dbReference>
<comment type="pathway">
    <text evidence="1">Amino-acid biosynthesis; L-isoleucine biosynthesis; L-isoleucine from 2-oxobutanoate: step 4/4.</text>
</comment>
<dbReference type="SUPFAM" id="SSF56752">
    <property type="entry name" value="D-aminoacid aminotransferase-like PLP-dependent enzymes"/>
    <property type="match status" value="1"/>
</dbReference>
<dbReference type="Gene3D" id="3.20.10.10">
    <property type="entry name" value="D-amino Acid Aminotransferase, subunit A, domain 2"/>
    <property type="match status" value="1"/>
</dbReference>
<dbReference type="InterPro" id="IPR043131">
    <property type="entry name" value="BCAT-like_N"/>
</dbReference>
<dbReference type="InterPro" id="IPR043132">
    <property type="entry name" value="BCAT-like_C"/>
</dbReference>
<sequence>MINYNGDLLEDDSFYLNAYNRGLTHGDALVETIRIAPGKIYFWEEHYLRLMASMRILRMEIPMEFTMEFLQEELLKTIEASSLNKNTVLAELYVFVSNSSKQESTARMVSYVVVLKEHPSAFYLHLEEEYSVDLYKDFYVQAGMLSNLSTTNRVLQTIGGVYARENGFDDCILLNDQKNVVQTLKGNLFLVNGESIKTPPLSDGCKNGVVRKKIIELLRKSPEYQIEEASISPFELQKADEIFISNTDDGVISVSHYRKATYIKVAAKNILGKLNAVARLS</sequence>
<proteinExistence type="inferred from homology"/>
<dbReference type="RefSeq" id="WP_129603360.1">
    <property type="nucleotide sequence ID" value="NZ_CP035544.1"/>
</dbReference>
<keyword evidence="9" id="KW-0032">Aminotransferase</keyword>
<keyword evidence="9" id="KW-0808">Transferase</keyword>
<comment type="similarity">
    <text evidence="4">Belongs to the class-IV pyridoxal-phosphate-dependent aminotransferase family.</text>
</comment>
<comment type="catalytic activity">
    <reaction evidence="7">
        <text>L-isoleucine + 2-oxoglutarate = (S)-3-methyl-2-oxopentanoate + L-glutamate</text>
        <dbReference type="Rhea" id="RHEA:24801"/>
        <dbReference type="ChEBI" id="CHEBI:16810"/>
        <dbReference type="ChEBI" id="CHEBI:29985"/>
        <dbReference type="ChEBI" id="CHEBI:35146"/>
        <dbReference type="ChEBI" id="CHEBI:58045"/>
        <dbReference type="EC" id="2.6.1.42"/>
    </reaction>
</comment>
<dbReference type="AlphaFoldDB" id="A0A411E8L3"/>
<evidence type="ECO:0000256" key="6">
    <source>
        <dbReference type="ARBA" id="ARBA00048212"/>
    </source>
</evidence>
<dbReference type="KEGG" id="mur:EQY75_04815"/>
<evidence type="ECO:0000256" key="4">
    <source>
        <dbReference type="ARBA" id="ARBA00009320"/>
    </source>
</evidence>
<accession>A0A411E8L3</accession>
<dbReference type="InterPro" id="IPR036038">
    <property type="entry name" value="Aminotransferase-like"/>
</dbReference>
<evidence type="ECO:0000256" key="1">
    <source>
        <dbReference type="ARBA" id="ARBA00004824"/>
    </source>
</evidence>
<evidence type="ECO:0000256" key="2">
    <source>
        <dbReference type="ARBA" id="ARBA00004931"/>
    </source>
</evidence>
<dbReference type="Gene3D" id="3.30.470.10">
    <property type="match status" value="1"/>
</dbReference>
<organism evidence="9 10">
    <name type="scientific">Muriicola soli</name>
    <dbReference type="NCBI Taxonomy" id="2507538"/>
    <lineage>
        <taxon>Bacteria</taxon>
        <taxon>Pseudomonadati</taxon>
        <taxon>Bacteroidota</taxon>
        <taxon>Flavobacteriia</taxon>
        <taxon>Flavobacteriales</taxon>
        <taxon>Flavobacteriaceae</taxon>
        <taxon>Muriicola</taxon>
    </lineage>
</organism>
<evidence type="ECO:0000256" key="7">
    <source>
        <dbReference type="ARBA" id="ARBA00048798"/>
    </source>
</evidence>
<dbReference type="PANTHER" id="PTHR42743">
    <property type="entry name" value="AMINO-ACID AMINOTRANSFERASE"/>
    <property type="match status" value="1"/>
</dbReference>
<dbReference type="EC" id="2.6.1.42" evidence="5"/>
<dbReference type="Proteomes" id="UP000290889">
    <property type="component" value="Chromosome"/>
</dbReference>
<dbReference type="GO" id="GO:0046394">
    <property type="term" value="P:carboxylic acid biosynthetic process"/>
    <property type="evidence" value="ECO:0007669"/>
    <property type="project" value="UniProtKB-ARBA"/>
</dbReference>
<protein>
    <recommendedName>
        <fullName evidence="5">branched-chain-amino-acid transaminase</fullName>
        <ecNumber evidence="5">2.6.1.42</ecNumber>
    </recommendedName>
</protein>
<dbReference type="EMBL" id="CP035544">
    <property type="protein sequence ID" value="QBA63917.1"/>
    <property type="molecule type" value="Genomic_DNA"/>
</dbReference>
<name>A0A411E8L3_9FLAO</name>
<evidence type="ECO:0000256" key="3">
    <source>
        <dbReference type="ARBA" id="ARBA00005072"/>
    </source>
</evidence>
<dbReference type="OrthoDB" id="9805628at2"/>
<dbReference type="GO" id="GO:0004084">
    <property type="term" value="F:branched-chain-amino-acid transaminase activity"/>
    <property type="evidence" value="ECO:0007669"/>
    <property type="project" value="UniProtKB-EC"/>
</dbReference>
<keyword evidence="10" id="KW-1185">Reference proteome</keyword>
<comment type="catalytic activity">
    <reaction evidence="8">
        <text>L-leucine + 2-oxoglutarate = 4-methyl-2-oxopentanoate + L-glutamate</text>
        <dbReference type="Rhea" id="RHEA:18321"/>
        <dbReference type="ChEBI" id="CHEBI:16810"/>
        <dbReference type="ChEBI" id="CHEBI:17865"/>
        <dbReference type="ChEBI" id="CHEBI:29985"/>
        <dbReference type="ChEBI" id="CHEBI:57427"/>
        <dbReference type="EC" id="2.6.1.42"/>
    </reaction>
</comment>
<evidence type="ECO:0000313" key="10">
    <source>
        <dbReference type="Proteomes" id="UP000290889"/>
    </source>
</evidence>
<evidence type="ECO:0000313" key="9">
    <source>
        <dbReference type="EMBL" id="QBA63917.1"/>
    </source>
</evidence>
<dbReference type="Pfam" id="PF01063">
    <property type="entry name" value="Aminotran_4"/>
    <property type="match status" value="1"/>
</dbReference>
<reference evidence="9 10" key="1">
    <citation type="submission" date="2019-01" db="EMBL/GenBank/DDBJ databases">
        <title>Muriicola soli sp. nov., isolated from soil.</title>
        <authorList>
            <person name="Kang H.J."/>
            <person name="Kim S.B."/>
        </authorList>
    </citation>
    <scope>NUCLEOTIDE SEQUENCE [LARGE SCALE GENOMIC DNA]</scope>
    <source>
        <strain evidence="9 10">MMS17-SY002</strain>
    </source>
</reference>
<dbReference type="CDD" id="cd00449">
    <property type="entry name" value="PLPDE_IV"/>
    <property type="match status" value="1"/>
</dbReference>
<evidence type="ECO:0000256" key="8">
    <source>
        <dbReference type="ARBA" id="ARBA00049229"/>
    </source>
</evidence>
<dbReference type="InterPro" id="IPR001544">
    <property type="entry name" value="Aminotrans_IV"/>
</dbReference>
<dbReference type="InterPro" id="IPR050571">
    <property type="entry name" value="Class-IV_PLP-Dep_Aminotrnsfr"/>
</dbReference>
<evidence type="ECO:0000256" key="5">
    <source>
        <dbReference type="ARBA" id="ARBA00013053"/>
    </source>
</evidence>
<gene>
    <name evidence="9" type="ORF">EQY75_04815</name>
</gene>
<comment type="pathway">
    <text evidence="2">Amino-acid biosynthesis; L-valine biosynthesis; L-valine from pyruvate: step 4/4.</text>
</comment>
<comment type="catalytic activity">
    <reaction evidence="6">
        <text>L-valine + 2-oxoglutarate = 3-methyl-2-oxobutanoate + L-glutamate</text>
        <dbReference type="Rhea" id="RHEA:24813"/>
        <dbReference type="ChEBI" id="CHEBI:11851"/>
        <dbReference type="ChEBI" id="CHEBI:16810"/>
        <dbReference type="ChEBI" id="CHEBI:29985"/>
        <dbReference type="ChEBI" id="CHEBI:57762"/>
        <dbReference type="EC" id="2.6.1.42"/>
    </reaction>
</comment>
<comment type="pathway">
    <text evidence="3">Amino-acid biosynthesis; L-leucine biosynthesis; L-leucine from 3-methyl-2-oxobutanoate: step 4/4.</text>
</comment>